<feature type="transmembrane region" description="Helical" evidence="1">
    <location>
        <begin position="131"/>
        <end position="154"/>
    </location>
</feature>
<organism evidence="2 3">
    <name type="scientific">Prosthecobacter debontii</name>
    <dbReference type="NCBI Taxonomy" id="48467"/>
    <lineage>
        <taxon>Bacteria</taxon>
        <taxon>Pseudomonadati</taxon>
        <taxon>Verrucomicrobiota</taxon>
        <taxon>Verrucomicrobiia</taxon>
        <taxon>Verrucomicrobiales</taxon>
        <taxon>Verrucomicrobiaceae</taxon>
        <taxon>Prosthecobacter</taxon>
    </lineage>
</organism>
<keyword evidence="1" id="KW-1133">Transmembrane helix</keyword>
<evidence type="ECO:0000256" key="1">
    <source>
        <dbReference type="SAM" id="Phobius"/>
    </source>
</evidence>
<protein>
    <recommendedName>
        <fullName evidence="4">CvpA family protein</fullName>
    </recommendedName>
</protein>
<evidence type="ECO:0000313" key="3">
    <source>
        <dbReference type="Proteomes" id="UP000190774"/>
    </source>
</evidence>
<sequence length="294" mass="31641">MHDLAFSLPDFSGIIESVKRAFSGSSMTTGGLIVVAFLAGLAFARGIVKQILTMASLGAAVLAGLYVFQHRAQIFGAYGANMSTDTLLIMSGAAALLTFFIVRAVINLVAGFGLLAFLANITGWKAGLLSLLPSGVIVWLSTLVLRLVGSVYGLENASVQQSGKGSTSDFGAWVQQLAQKVDRTSVGQWVEKLDPYDLKATANLARLLILWPDGRVWQQIAAKSPSMAQALNHPELGKLGRDPKVRQAIERQDFAGLMQLPQVVEVANNPDLEPFLKGLALEQAMDNIVYQQRR</sequence>
<feature type="transmembrane region" description="Helical" evidence="1">
    <location>
        <begin position="20"/>
        <end position="44"/>
    </location>
</feature>
<dbReference type="RefSeq" id="WP_139372969.1">
    <property type="nucleotide sequence ID" value="NZ_FUYE01000001.1"/>
</dbReference>
<evidence type="ECO:0008006" key="4">
    <source>
        <dbReference type="Google" id="ProtNLM"/>
    </source>
</evidence>
<evidence type="ECO:0000313" key="2">
    <source>
        <dbReference type="EMBL" id="SKA75717.1"/>
    </source>
</evidence>
<proteinExistence type="predicted"/>
<reference evidence="3" key="1">
    <citation type="submission" date="2017-02" db="EMBL/GenBank/DDBJ databases">
        <authorList>
            <person name="Varghese N."/>
            <person name="Submissions S."/>
        </authorList>
    </citation>
    <scope>NUCLEOTIDE SEQUENCE [LARGE SCALE GENOMIC DNA]</scope>
    <source>
        <strain evidence="3">ATCC 700200</strain>
    </source>
</reference>
<keyword evidence="3" id="KW-1185">Reference proteome</keyword>
<dbReference type="EMBL" id="FUYE01000001">
    <property type="protein sequence ID" value="SKA75717.1"/>
    <property type="molecule type" value="Genomic_DNA"/>
</dbReference>
<gene>
    <name evidence="2" type="ORF">SAMN02745166_00058</name>
</gene>
<feature type="transmembrane region" description="Helical" evidence="1">
    <location>
        <begin position="88"/>
        <end position="119"/>
    </location>
</feature>
<dbReference type="AlphaFoldDB" id="A0A1T4WET7"/>
<accession>A0A1T4WET7</accession>
<keyword evidence="1" id="KW-0812">Transmembrane</keyword>
<dbReference type="OrthoDB" id="186932at2"/>
<dbReference type="STRING" id="48467.SAMN02745166_00058"/>
<keyword evidence="1" id="KW-0472">Membrane</keyword>
<name>A0A1T4WET7_9BACT</name>
<dbReference type="Proteomes" id="UP000190774">
    <property type="component" value="Unassembled WGS sequence"/>
</dbReference>
<feature type="transmembrane region" description="Helical" evidence="1">
    <location>
        <begin position="51"/>
        <end position="68"/>
    </location>
</feature>